<dbReference type="InterPro" id="IPR052961">
    <property type="entry name" value="Oxido-Kinase-like_Enzymes"/>
</dbReference>
<dbReference type="PANTHER" id="PTHR23020:SF41">
    <property type="entry name" value="AMINOGLYCOSIDE PHOSPHOTRANSFERASE DOMAIN-CONTAINING PROTEIN"/>
    <property type="match status" value="1"/>
</dbReference>
<reference evidence="3" key="1">
    <citation type="submission" date="2016-11" db="UniProtKB">
        <authorList>
            <consortium name="WormBaseParasite"/>
        </authorList>
    </citation>
    <scope>IDENTIFICATION</scope>
</reference>
<dbReference type="AlphaFoldDB" id="A0A1I7RM25"/>
<dbReference type="InterPro" id="IPR015897">
    <property type="entry name" value="CHK_kinase-like"/>
</dbReference>
<dbReference type="PANTHER" id="PTHR23020">
    <property type="entry name" value="UNCHARACTERIZED NUCLEAR HORMONE RECEPTOR-RELATED"/>
    <property type="match status" value="1"/>
</dbReference>
<dbReference type="Pfam" id="PF07914">
    <property type="entry name" value="DUF1679"/>
    <property type="match status" value="1"/>
</dbReference>
<protein>
    <submittedName>
        <fullName evidence="3">CHK domain-containing protein</fullName>
    </submittedName>
</protein>
<dbReference type="Proteomes" id="UP000095284">
    <property type="component" value="Unplaced"/>
</dbReference>
<dbReference type="Gene3D" id="3.90.1200.10">
    <property type="match status" value="1"/>
</dbReference>
<dbReference type="InterPro" id="IPR012877">
    <property type="entry name" value="Dhs-27"/>
</dbReference>
<evidence type="ECO:0000259" key="1">
    <source>
        <dbReference type="SMART" id="SM00587"/>
    </source>
</evidence>
<dbReference type="InterPro" id="IPR011009">
    <property type="entry name" value="Kinase-like_dom_sf"/>
</dbReference>
<sequence>MEITAEELDLPLVNTGYSLGWVLDKLEEHCEDYGRKRDNAKAKTISMSEISGGKGFMSRVFATTVLFDNGNSFKVALKCFTFDVVEAQLDEDYKRNDWKSNIANYHNNECETLAFYSSFPGFPCPKAYFTQRISADSDCGLEGKEAPGVIIMDLLDGISFDEVEHTLTRGKVLNFVKDFAYLHDSIERLPREEWTGRFKGRSHWDPMMFSSGIAKIKQMSEKYPEISSYCQEYPKLECGPFTDYVIQKRPKELDLWTVVHGDCRTNNIIFKKNADGTASDEILAYIDFQTACEGNPMFDAARVLTLCCDSQIRREISEEALQTYYNERQRLCKDRGEELKFDYQSIVELFELAFVQQAIQSAMFFSFSDANDSLSAESRKRIDDRLKSILIDADEVIKRRRIVEKSKE</sequence>
<organism evidence="2 3">
    <name type="scientific">Bursaphelenchus xylophilus</name>
    <name type="common">Pinewood nematode worm</name>
    <name type="synonym">Aphelenchoides xylophilus</name>
    <dbReference type="NCBI Taxonomy" id="6326"/>
    <lineage>
        <taxon>Eukaryota</taxon>
        <taxon>Metazoa</taxon>
        <taxon>Ecdysozoa</taxon>
        <taxon>Nematoda</taxon>
        <taxon>Chromadorea</taxon>
        <taxon>Rhabditida</taxon>
        <taxon>Tylenchina</taxon>
        <taxon>Tylenchomorpha</taxon>
        <taxon>Aphelenchoidea</taxon>
        <taxon>Aphelenchoididae</taxon>
        <taxon>Bursaphelenchus</taxon>
    </lineage>
</organism>
<dbReference type="SUPFAM" id="SSF56112">
    <property type="entry name" value="Protein kinase-like (PK-like)"/>
    <property type="match status" value="1"/>
</dbReference>
<evidence type="ECO:0000313" key="2">
    <source>
        <dbReference type="Proteomes" id="UP000095284"/>
    </source>
</evidence>
<name>A0A1I7RM25_BURXY</name>
<dbReference type="WBParaSite" id="BXY_0176000.1">
    <property type="protein sequence ID" value="BXY_0176000.1"/>
    <property type="gene ID" value="BXY_0176000"/>
</dbReference>
<proteinExistence type="predicted"/>
<dbReference type="SMART" id="SM00587">
    <property type="entry name" value="CHK"/>
    <property type="match status" value="1"/>
</dbReference>
<accession>A0A1I7RM25</accession>
<evidence type="ECO:0000313" key="3">
    <source>
        <dbReference type="WBParaSite" id="BXY_0176000.1"/>
    </source>
</evidence>
<feature type="domain" description="CHK kinase-like" evidence="1">
    <location>
        <begin position="149"/>
        <end position="334"/>
    </location>
</feature>